<dbReference type="InterPro" id="IPR003594">
    <property type="entry name" value="HATPase_dom"/>
</dbReference>
<sequence>MFEAAAASLVRAVRPVVVRWRARGVLVHDAVFTAVLAPVVFAPGTAHIGAEFGDLPQRPLDAVGVLVMVALWVPLAVRRRWPGVCLAVVGSAYAAHELLGCPETFATVGLYVALYSAGSRIAGRPLVVAAASATGAYVLFAVGLHAKGSPQRLSDFVTIYVVLALCWGAGAWVRVRQAREAVRRRLGAAAAREQERARIARELHDVVTHHVTAMVVQADAAHVVLAEAPDRAAEGLTTIGDSGRRALDDLQHLLGVLDASGDGSGDASVPARLTDLVEETRAAGQPVELTELTELTERGERRPASGGVELAAYRVVQESLTNALKYAPGRKTAVRVRYGLEETDIEVTTDGPDAAVADGPEGQPGGPGGPAGPRGGGRGLDGLRERVSVLGGELLAGARPDGGFVVHARVPSGSD</sequence>
<evidence type="ECO:0000256" key="2">
    <source>
        <dbReference type="ARBA" id="ARBA00012438"/>
    </source>
</evidence>
<dbReference type="PANTHER" id="PTHR24421:SF10">
    <property type="entry name" value="NITRATE_NITRITE SENSOR PROTEIN NARQ"/>
    <property type="match status" value="1"/>
</dbReference>
<feature type="transmembrane region" description="Helical" evidence="10">
    <location>
        <begin position="62"/>
        <end position="81"/>
    </location>
</feature>
<evidence type="ECO:0000256" key="6">
    <source>
        <dbReference type="ARBA" id="ARBA00022777"/>
    </source>
</evidence>
<dbReference type="Proteomes" id="UP000254425">
    <property type="component" value="Chromosome"/>
</dbReference>
<keyword evidence="10" id="KW-0812">Transmembrane</keyword>
<keyword evidence="6 14" id="KW-0418">Kinase</keyword>
<dbReference type="InterPro" id="IPR055558">
    <property type="entry name" value="DUF7134"/>
</dbReference>
<keyword evidence="3" id="KW-0597">Phosphoprotein</keyword>
<keyword evidence="10" id="KW-0472">Membrane</keyword>
<dbReference type="RefSeq" id="WP_208882730.1">
    <property type="nucleotide sequence ID" value="NZ_CP031320.1"/>
</dbReference>
<feature type="compositionally biased region" description="Gly residues" evidence="9">
    <location>
        <begin position="362"/>
        <end position="380"/>
    </location>
</feature>
<evidence type="ECO:0000256" key="1">
    <source>
        <dbReference type="ARBA" id="ARBA00000085"/>
    </source>
</evidence>
<evidence type="ECO:0000259" key="13">
    <source>
        <dbReference type="Pfam" id="PF23539"/>
    </source>
</evidence>
<proteinExistence type="predicted"/>
<evidence type="ECO:0000256" key="5">
    <source>
        <dbReference type="ARBA" id="ARBA00022741"/>
    </source>
</evidence>
<dbReference type="GO" id="GO:0005524">
    <property type="term" value="F:ATP binding"/>
    <property type="evidence" value="ECO:0007669"/>
    <property type="project" value="UniProtKB-KW"/>
</dbReference>
<keyword evidence="8" id="KW-0902">Two-component regulatory system</keyword>
<evidence type="ECO:0000313" key="15">
    <source>
        <dbReference type="Proteomes" id="UP000254425"/>
    </source>
</evidence>
<dbReference type="InterPro" id="IPR036890">
    <property type="entry name" value="HATPase_C_sf"/>
</dbReference>
<feature type="transmembrane region" description="Helical" evidence="10">
    <location>
        <begin position="126"/>
        <end position="144"/>
    </location>
</feature>
<dbReference type="InterPro" id="IPR050482">
    <property type="entry name" value="Sensor_HK_TwoCompSys"/>
</dbReference>
<dbReference type="EC" id="2.7.13.3" evidence="2"/>
<protein>
    <recommendedName>
        <fullName evidence="2">histidine kinase</fullName>
        <ecNumber evidence="2">2.7.13.3</ecNumber>
    </recommendedName>
</protein>
<keyword evidence="15" id="KW-1185">Reference proteome</keyword>
<dbReference type="SUPFAM" id="SSF55874">
    <property type="entry name" value="ATPase domain of HSP90 chaperone/DNA topoisomerase II/histidine kinase"/>
    <property type="match status" value="1"/>
</dbReference>
<keyword evidence="5" id="KW-0547">Nucleotide-binding</keyword>
<keyword evidence="4" id="KW-0808">Transferase</keyword>
<dbReference type="Gene3D" id="1.20.5.1930">
    <property type="match status" value="1"/>
</dbReference>
<feature type="transmembrane region" description="Helical" evidence="10">
    <location>
        <begin position="30"/>
        <end position="50"/>
    </location>
</feature>
<evidence type="ECO:0000256" key="4">
    <source>
        <dbReference type="ARBA" id="ARBA00022679"/>
    </source>
</evidence>
<evidence type="ECO:0000256" key="8">
    <source>
        <dbReference type="ARBA" id="ARBA00023012"/>
    </source>
</evidence>
<evidence type="ECO:0000256" key="3">
    <source>
        <dbReference type="ARBA" id="ARBA00022553"/>
    </source>
</evidence>
<evidence type="ECO:0000256" key="10">
    <source>
        <dbReference type="SAM" id="Phobius"/>
    </source>
</evidence>
<feature type="transmembrane region" description="Helical" evidence="10">
    <location>
        <begin position="156"/>
        <end position="175"/>
    </location>
</feature>
<comment type="catalytic activity">
    <reaction evidence="1">
        <text>ATP + protein L-histidine = ADP + protein N-phospho-L-histidine.</text>
        <dbReference type="EC" id="2.7.13.3"/>
    </reaction>
</comment>
<dbReference type="Pfam" id="PF07730">
    <property type="entry name" value="HisKA_3"/>
    <property type="match status" value="1"/>
</dbReference>
<accession>A0A345XWP6</accession>
<reference evidence="14 15" key="1">
    <citation type="submission" date="2018-07" db="EMBL/GenBank/DDBJ databases">
        <title>Draft genome of the type strain Streptomyces armeniacus ATCC 15676.</title>
        <authorList>
            <person name="Labana P."/>
            <person name="Gosse J.T."/>
            <person name="Boddy C.N."/>
        </authorList>
    </citation>
    <scope>NUCLEOTIDE SEQUENCE [LARGE SCALE GENOMIC DNA]</scope>
    <source>
        <strain evidence="14 15">ATCC 15676</strain>
    </source>
</reference>
<feature type="domain" description="Signal transduction histidine kinase subgroup 3 dimerisation and phosphoacceptor" evidence="12">
    <location>
        <begin position="195"/>
        <end position="258"/>
    </location>
</feature>
<gene>
    <name evidence="14" type="ORF">DVA86_29155</name>
</gene>
<evidence type="ECO:0000259" key="11">
    <source>
        <dbReference type="Pfam" id="PF02518"/>
    </source>
</evidence>
<feature type="domain" description="Histidine kinase/HSP90-like ATPase" evidence="11">
    <location>
        <begin position="308"/>
        <end position="412"/>
    </location>
</feature>
<dbReference type="PANTHER" id="PTHR24421">
    <property type="entry name" value="NITRATE/NITRITE SENSOR PROTEIN NARX-RELATED"/>
    <property type="match status" value="1"/>
</dbReference>
<feature type="region of interest" description="Disordered" evidence="9">
    <location>
        <begin position="348"/>
        <end position="383"/>
    </location>
</feature>
<keyword evidence="7" id="KW-0067">ATP-binding</keyword>
<dbReference type="GO" id="GO:0046983">
    <property type="term" value="F:protein dimerization activity"/>
    <property type="evidence" value="ECO:0007669"/>
    <property type="project" value="InterPro"/>
</dbReference>
<dbReference type="Gene3D" id="3.30.565.10">
    <property type="entry name" value="Histidine kinase-like ATPase, C-terminal domain"/>
    <property type="match status" value="1"/>
</dbReference>
<evidence type="ECO:0000313" key="14">
    <source>
        <dbReference type="EMBL" id="AXK36062.1"/>
    </source>
</evidence>
<dbReference type="InterPro" id="IPR011712">
    <property type="entry name" value="Sig_transdc_His_kin_sub3_dim/P"/>
</dbReference>
<dbReference type="KEGG" id="sarm:DVA86_29155"/>
<dbReference type="Pfam" id="PF02518">
    <property type="entry name" value="HATPase_c"/>
    <property type="match status" value="1"/>
</dbReference>
<dbReference type="CDD" id="cd16917">
    <property type="entry name" value="HATPase_UhpB-NarQ-NarX-like"/>
    <property type="match status" value="1"/>
</dbReference>
<dbReference type="Pfam" id="PF23539">
    <property type="entry name" value="DUF7134"/>
    <property type="match status" value="1"/>
</dbReference>
<dbReference type="GO" id="GO:0000155">
    <property type="term" value="F:phosphorelay sensor kinase activity"/>
    <property type="evidence" value="ECO:0007669"/>
    <property type="project" value="InterPro"/>
</dbReference>
<dbReference type="GO" id="GO:0016020">
    <property type="term" value="C:membrane"/>
    <property type="evidence" value="ECO:0007669"/>
    <property type="project" value="InterPro"/>
</dbReference>
<feature type="domain" description="DUF7134" evidence="13">
    <location>
        <begin position="19"/>
        <end position="177"/>
    </location>
</feature>
<keyword evidence="10" id="KW-1133">Transmembrane helix</keyword>
<name>A0A345XWP6_9ACTN</name>
<evidence type="ECO:0000256" key="7">
    <source>
        <dbReference type="ARBA" id="ARBA00022840"/>
    </source>
</evidence>
<dbReference type="AlphaFoldDB" id="A0A345XWP6"/>
<evidence type="ECO:0000259" key="12">
    <source>
        <dbReference type="Pfam" id="PF07730"/>
    </source>
</evidence>
<feature type="transmembrane region" description="Helical" evidence="10">
    <location>
        <begin position="93"/>
        <end position="114"/>
    </location>
</feature>
<evidence type="ECO:0000256" key="9">
    <source>
        <dbReference type="SAM" id="MobiDB-lite"/>
    </source>
</evidence>
<organism evidence="14 15">
    <name type="scientific">Streptomyces armeniacus</name>
    <dbReference type="NCBI Taxonomy" id="83291"/>
    <lineage>
        <taxon>Bacteria</taxon>
        <taxon>Bacillati</taxon>
        <taxon>Actinomycetota</taxon>
        <taxon>Actinomycetes</taxon>
        <taxon>Kitasatosporales</taxon>
        <taxon>Streptomycetaceae</taxon>
        <taxon>Streptomyces</taxon>
    </lineage>
</organism>
<dbReference type="EMBL" id="CP031320">
    <property type="protein sequence ID" value="AXK36062.1"/>
    <property type="molecule type" value="Genomic_DNA"/>
</dbReference>